<organism evidence="2 3">
    <name type="scientific">Phenylobacterium koreense</name>
    <dbReference type="NCBI Taxonomy" id="266125"/>
    <lineage>
        <taxon>Bacteria</taxon>
        <taxon>Pseudomonadati</taxon>
        <taxon>Pseudomonadota</taxon>
        <taxon>Alphaproteobacteria</taxon>
        <taxon>Caulobacterales</taxon>
        <taxon>Caulobacteraceae</taxon>
        <taxon>Phenylobacterium</taxon>
    </lineage>
</organism>
<dbReference type="RefSeq" id="WP_354297174.1">
    <property type="nucleotide sequence ID" value="NZ_JBEPLU010000001.1"/>
</dbReference>
<evidence type="ECO:0000313" key="2">
    <source>
        <dbReference type="EMBL" id="MET3525522.1"/>
    </source>
</evidence>
<comment type="caution">
    <text evidence="2">The sequence shown here is derived from an EMBL/GenBank/DDBJ whole genome shotgun (WGS) entry which is preliminary data.</text>
</comment>
<dbReference type="GO" id="GO:0016301">
    <property type="term" value="F:kinase activity"/>
    <property type="evidence" value="ECO:0007669"/>
    <property type="project" value="UniProtKB-KW"/>
</dbReference>
<evidence type="ECO:0000313" key="3">
    <source>
        <dbReference type="Proteomes" id="UP001549110"/>
    </source>
</evidence>
<keyword evidence="2" id="KW-0808">Transferase</keyword>
<dbReference type="InterPro" id="IPR011009">
    <property type="entry name" value="Kinase-like_dom_sf"/>
</dbReference>
<dbReference type="SUPFAM" id="SSF52540">
    <property type="entry name" value="P-loop containing nucleoside triphosphate hydrolases"/>
    <property type="match status" value="1"/>
</dbReference>
<proteinExistence type="predicted"/>
<dbReference type="InterPro" id="IPR027417">
    <property type="entry name" value="P-loop_NTPase"/>
</dbReference>
<dbReference type="Pfam" id="PF13671">
    <property type="entry name" value="AAA_33"/>
    <property type="match status" value="1"/>
</dbReference>
<dbReference type="Pfam" id="PF01636">
    <property type="entry name" value="APH"/>
    <property type="match status" value="1"/>
</dbReference>
<feature type="domain" description="Aminoglycoside phosphotransferase" evidence="1">
    <location>
        <begin position="84"/>
        <end position="269"/>
    </location>
</feature>
<keyword evidence="3" id="KW-1185">Reference proteome</keyword>
<reference evidence="2 3" key="1">
    <citation type="submission" date="2024-06" db="EMBL/GenBank/DDBJ databases">
        <title>Genomic Encyclopedia of Type Strains, Phase IV (KMG-IV): sequencing the most valuable type-strain genomes for metagenomic binning, comparative biology and taxonomic classification.</title>
        <authorList>
            <person name="Goeker M."/>
        </authorList>
    </citation>
    <scope>NUCLEOTIDE SEQUENCE [LARGE SCALE GENOMIC DNA]</scope>
    <source>
        <strain evidence="2 3">DSM 17809</strain>
    </source>
</reference>
<dbReference type="EMBL" id="JBEPLU010000001">
    <property type="protein sequence ID" value="MET3525522.1"/>
    <property type="molecule type" value="Genomic_DNA"/>
</dbReference>
<keyword evidence="2" id="KW-0418">Kinase</keyword>
<sequence length="500" mass="53976">MTDAEEAEVAAFFAAKAERSIETACARVFLGGETAFKLKRRVELGYLDYSTLDLRYWALDRELRFNRAAASDIYRAIRKVTRAAGGGLELDGEGAVVEYALEMRRFDEGAVLAAQPWAVDGKLADALGREVAAAHARAELRPQGGGGKALKYTIDSNAKLIRELSPQLGEARVEALIAATDAEYFRREALLDARREAGFARQCHADLHLGNILLENGRPVLFDCIEFNDVLSDIDIQYDLAFLLMDLDFRRRRDAAVRVLSAYLDEGLRTLSPELLDGLAALPLMMAVRAGVRTHVQAHSGDLEGASAYLDAGLRHLSPPPPKLAAVGGLSGSGKSTFARLIAPGLGASPGAVILRTDEIRKRLLGVAPDAPLPASVYSPAFYNEVYDRLLAEARSLLDAGRAVVIDATFMAPELRGRARALAAEASVPFHGVWLEAAPEVLAQRIEGREGDASDATVATLRMQLERDVGELDWVRVDASGPAQDAAEAWSIEHGGSPLP</sequence>
<dbReference type="InterPro" id="IPR002575">
    <property type="entry name" value="Aminoglycoside_PTrfase"/>
</dbReference>
<dbReference type="PANTHER" id="PTHR43883:SF1">
    <property type="entry name" value="GLUCONOKINASE"/>
    <property type="match status" value="1"/>
</dbReference>
<dbReference type="InterPro" id="IPR052732">
    <property type="entry name" value="Cell-binding_unc_protein"/>
</dbReference>
<evidence type="ECO:0000259" key="1">
    <source>
        <dbReference type="Pfam" id="PF01636"/>
    </source>
</evidence>
<protein>
    <submittedName>
        <fullName evidence="2">Aminoglycoside phosphotransferase family enzyme/predicted kinase</fullName>
    </submittedName>
</protein>
<gene>
    <name evidence="2" type="ORF">ABID41_000617</name>
</gene>
<dbReference type="Gene3D" id="3.40.50.300">
    <property type="entry name" value="P-loop containing nucleotide triphosphate hydrolases"/>
    <property type="match status" value="1"/>
</dbReference>
<dbReference type="PANTHER" id="PTHR43883">
    <property type="entry name" value="SLR0207 PROTEIN"/>
    <property type="match status" value="1"/>
</dbReference>
<name>A0ABV2EEZ2_9CAUL</name>
<dbReference type="SUPFAM" id="SSF56112">
    <property type="entry name" value="Protein kinase-like (PK-like)"/>
    <property type="match status" value="1"/>
</dbReference>
<dbReference type="Proteomes" id="UP001549110">
    <property type="component" value="Unassembled WGS sequence"/>
</dbReference>
<accession>A0ABV2EEZ2</accession>